<evidence type="ECO:0000256" key="3">
    <source>
        <dbReference type="ARBA" id="ARBA00023295"/>
    </source>
</evidence>
<protein>
    <submittedName>
        <fullName evidence="6">Endo-1 4-beta-xylanase A</fullName>
        <ecNumber evidence="6">3.2.1.8</ecNumber>
    </submittedName>
</protein>
<evidence type="ECO:0000259" key="5">
    <source>
        <dbReference type="PROSITE" id="PS51760"/>
    </source>
</evidence>
<comment type="caution">
    <text evidence="6">The sequence shown here is derived from an EMBL/GenBank/DDBJ whole genome shotgun (WGS) entry which is preliminary data.</text>
</comment>
<keyword evidence="3 6" id="KW-0326">Glycosidase</keyword>
<dbReference type="PANTHER" id="PTHR31490">
    <property type="entry name" value="GLYCOSYL HYDROLASE"/>
    <property type="match status" value="1"/>
</dbReference>
<dbReference type="PROSITE" id="PS51257">
    <property type="entry name" value="PROKAR_LIPOPROTEIN"/>
    <property type="match status" value="1"/>
</dbReference>
<dbReference type="SUPFAM" id="SSF51445">
    <property type="entry name" value="(Trans)glycosidases"/>
    <property type="match status" value="1"/>
</dbReference>
<dbReference type="SMART" id="SM00633">
    <property type="entry name" value="Glyco_10"/>
    <property type="match status" value="1"/>
</dbReference>
<dbReference type="GO" id="GO:0045493">
    <property type="term" value="P:xylan catabolic process"/>
    <property type="evidence" value="ECO:0007669"/>
    <property type="project" value="UniProtKB-KW"/>
</dbReference>
<dbReference type="PRINTS" id="PR00134">
    <property type="entry name" value="GLHYDRLASE10"/>
</dbReference>
<dbReference type="GO" id="GO:0031176">
    <property type="term" value="F:endo-1,4-beta-xylanase activity"/>
    <property type="evidence" value="ECO:0007669"/>
    <property type="project" value="UniProtKB-EC"/>
</dbReference>
<reference evidence="6" key="1">
    <citation type="submission" date="2019-03" db="EMBL/GenBank/DDBJ databases">
        <title>Single cell metagenomics reveals metabolic interactions within the superorganism composed of flagellate Streblomastix strix and complex community of Bacteroidetes bacteria on its surface.</title>
        <authorList>
            <person name="Treitli S.C."/>
            <person name="Kolisko M."/>
            <person name="Husnik F."/>
            <person name="Keeling P."/>
            <person name="Hampl V."/>
        </authorList>
    </citation>
    <scope>NUCLEOTIDE SEQUENCE</scope>
    <source>
        <strain evidence="6">STM</strain>
    </source>
</reference>
<dbReference type="AlphaFoldDB" id="A0A5J4SM34"/>
<dbReference type="InterPro" id="IPR017853">
    <property type="entry name" value="GH"/>
</dbReference>
<dbReference type="Pfam" id="PF00331">
    <property type="entry name" value="Glyco_hydro_10"/>
    <property type="match status" value="1"/>
</dbReference>
<dbReference type="InterPro" id="IPR001000">
    <property type="entry name" value="GH10_dom"/>
</dbReference>
<dbReference type="PANTHER" id="PTHR31490:SF90">
    <property type="entry name" value="ENDO-1,4-BETA-XYLANASE A"/>
    <property type="match status" value="1"/>
</dbReference>
<dbReference type="EC" id="3.2.1.8" evidence="6"/>
<evidence type="ECO:0000313" key="6">
    <source>
        <dbReference type="EMBL" id="KAA6346461.1"/>
    </source>
</evidence>
<name>A0A5J4SM34_9ZZZZ</name>
<dbReference type="InterPro" id="IPR044846">
    <property type="entry name" value="GH10"/>
</dbReference>
<keyword evidence="6" id="KW-0858">Xylan degradation</keyword>
<gene>
    <name evidence="6" type="ORF">EZS27_006041</name>
</gene>
<sequence length="371" mass="42444">MKKYYFTLGLSFLMVGCGTPRIENNTLKDALRGKFYIGTALNIRQFTGMDVLPERVARENFSAIVPEDCMKSIYLQPKEGEFFFDEADRFVAWGEANSMWITGHCLVWHSQSPSWFYVDEKGDNVSPEVLKERLKTHITTVVTRYKGRIKGWDVVNEAIMEDGSWRKSKFYEILGEEFIPLAFQYAHEADPDAELYYNDYSMAFEGKRNTVVQLVKTLKERDIRIDAVGMQGHIGMDYPALEEFEKSLIAFAGTGAKVVITELDLTVLPSLNPNVGAAVEANFDYRKELNPYAGGLPDSIAQTWNRRMSDFFRLFLKHQDKITRVTLWGVCDSDSWRNNWPILGRTDYALLFDRQGIAKPVVGEIVELASK</sequence>
<evidence type="ECO:0000256" key="4">
    <source>
        <dbReference type="ARBA" id="ARBA00023326"/>
    </source>
</evidence>
<evidence type="ECO:0000256" key="2">
    <source>
        <dbReference type="ARBA" id="ARBA00023277"/>
    </source>
</evidence>
<organism evidence="6">
    <name type="scientific">termite gut metagenome</name>
    <dbReference type="NCBI Taxonomy" id="433724"/>
    <lineage>
        <taxon>unclassified sequences</taxon>
        <taxon>metagenomes</taxon>
        <taxon>organismal metagenomes</taxon>
    </lineage>
</organism>
<feature type="domain" description="GH10" evidence="5">
    <location>
        <begin position="21"/>
        <end position="368"/>
    </location>
</feature>
<evidence type="ECO:0000256" key="1">
    <source>
        <dbReference type="ARBA" id="ARBA00022801"/>
    </source>
</evidence>
<dbReference type="PROSITE" id="PS51760">
    <property type="entry name" value="GH10_2"/>
    <property type="match status" value="1"/>
</dbReference>
<dbReference type="EMBL" id="SNRY01000130">
    <property type="protein sequence ID" value="KAA6346461.1"/>
    <property type="molecule type" value="Genomic_DNA"/>
</dbReference>
<proteinExistence type="predicted"/>
<dbReference type="Gene3D" id="3.20.20.80">
    <property type="entry name" value="Glycosidases"/>
    <property type="match status" value="1"/>
</dbReference>
<keyword evidence="2" id="KW-0119">Carbohydrate metabolism</keyword>
<keyword evidence="4" id="KW-0624">Polysaccharide degradation</keyword>
<keyword evidence="1 6" id="KW-0378">Hydrolase</keyword>
<accession>A0A5J4SM34</accession>